<accession>A0ABR1TB52</accession>
<evidence type="ECO:0000313" key="1">
    <source>
        <dbReference type="EMBL" id="KAK8043846.1"/>
    </source>
</evidence>
<organism evidence="1 2">
    <name type="scientific">Apiospora phragmitis</name>
    <dbReference type="NCBI Taxonomy" id="2905665"/>
    <lineage>
        <taxon>Eukaryota</taxon>
        <taxon>Fungi</taxon>
        <taxon>Dikarya</taxon>
        <taxon>Ascomycota</taxon>
        <taxon>Pezizomycotina</taxon>
        <taxon>Sordariomycetes</taxon>
        <taxon>Xylariomycetidae</taxon>
        <taxon>Amphisphaeriales</taxon>
        <taxon>Apiosporaceae</taxon>
        <taxon>Apiospora</taxon>
    </lineage>
</organism>
<evidence type="ECO:0000313" key="2">
    <source>
        <dbReference type="Proteomes" id="UP001480595"/>
    </source>
</evidence>
<protein>
    <submittedName>
        <fullName evidence="1">Uncharacterized protein</fullName>
    </submittedName>
</protein>
<sequence>MKQSRRSRPTSACSTEYMPVLTACCFRPPRATPITKEGFACLGFTEEALELLRHLPQWDLGGPEFVLGLALECYLDPRLIAYWNEHSDKLRRGDGEEATKTQKSTTTKVFLDTKHGVVLMEQNVGNVWPEMGIPTCNEEVKLDDEDSMPEPDPWGPEGMEYAYYRIQPFFAACEQKLRSLEWFPGYVDREGCLMEGD</sequence>
<dbReference type="EMBL" id="JAQQWL010000012">
    <property type="protein sequence ID" value="KAK8043846.1"/>
    <property type="molecule type" value="Genomic_DNA"/>
</dbReference>
<dbReference type="RefSeq" id="XP_066710241.1">
    <property type="nucleotide sequence ID" value="XM_066864093.1"/>
</dbReference>
<comment type="caution">
    <text evidence="1">The sequence shown here is derived from an EMBL/GenBank/DDBJ whole genome shotgun (WGS) entry which is preliminary data.</text>
</comment>
<name>A0ABR1TB52_9PEZI</name>
<dbReference type="GeneID" id="92097156"/>
<proteinExistence type="predicted"/>
<gene>
    <name evidence="1" type="ORF">PG994_012684</name>
</gene>
<keyword evidence="2" id="KW-1185">Reference proteome</keyword>
<dbReference type="Proteomes" id="UP001480595">
    <property type="component" value="Unassembled WGS sequence"/>
</dbReference>
<reference evidence="1 2" key="1">
    <citation type="submission" date="2023-01" db="EMBL/GenBank/DDBJ databases">
        <title>Analysis of 21 Apiospora genomes using comparative genomics revels a genus with tremendous synthesis potential of carbohydrate active enzymes and secondary metabolites.</title>
        <authorList>
            <person name="Sorensen T."/>
        </authorList>
    </citation>
    <scope>NUCLEOTIDE SEQUENCE [LARGE SCALE GENOMIC DNA]</scope>
    <source>
        <strain evidence="1 2">CBS 135458</strain>
    </source>
</reference>